<dbReference type="PANTHER" id="PTHR30472">
    <property type="entry name" value="FERRIC ENTEROBACTIN TRANSPORT SYSTEM PERMEASE PROTEIN"/>
    <property type="match status" value="1"/>
</dbReference>
<name>X1E8F0_9ZZZZ</name>
<comment type="caution">
    <text evidence="9">The sequence shown here is derived from an EMBL/GenBank/DDBJ whole genome shotgun (WGS) entry which is preliminary data.</text>
</comment>
<evidence type="ECO:0000256" key="2">
    <source>
        <dbReference type="ARBA" id="ARBA00007935"/>
    </source>
</evidence>
<evidence type="ECO:0000256" key="5">
    <source>
        <dbReference type="ARBA" id="ARBA00022692"/>
    </source>
</evidence>
<feature type="transmembrane region" description="Helical" evidence="8">
    <location>
        <begin position="130"/>
        <end position="152"/>
    </location>
</feature>
<comment type="similarity">
    <text evidence="2">Belongs to the binding-protein-dependent transport system permease family. FecCD subfamily.</text>
</comment>
<evidence type="ECO:0000256" key="4">
    <source>
        <dbReference type="ARBA" id="ARBA00022475"/>
    </source>
</evidence>
<dbReference type="Gene3D" id="1.10.3470.10">
    <property type="entry name" value="ABC transporter involved in vitamin B12 uptake, BtuC"/>
    <property type="match status" value="1"/>
</dbReference>
<reference evidence="9" key="1">
    <citation type="journal article" date="2014" name="Front. Microbiol.">
        <title>High frequency of phylogenetically diverse reductive dehalogenase-homologous genes in deep subseafloor sedimentary metagenomes.</title>
        <authorList>
            <person name="Kawai M."/>
            <person name="Futagami T."/>
            <person name="Toyoda A."/>
            <person name="Takaki Y."/>
            <person name="Nishi S."/>
            <person name="Hori S."/>
            <person name="Arai W."/>
            <person name="Tsubouchi T."/>
            <person name="Morono Y."/>
            <person name="Uchiyama I."/>
            <person name="Ito T."/>
            <person name="Fujiyama A."/>
            <person name="Inagaki F."/>
            <person name="Takami H."/>
        </authorList>
    </citation>
    <scope>NUCLEOTIDE SEQUENCE</scope>
    <source>
        <strain evidence="9">Expedition CK06-06</strain>
    </source>
</reference>
<dbReference type="AlphaFoldDB" id="X1E8F0"/>
<keyword evidence="5 8" id="KW-0812">Transmembrane</keyword>
<dbReference type="Pfam" id="PF01032">
    <property type="entry name" value="FecCD"/>
    <property type="match status" value="1"/>
</dbReference>
<dbReference type="EMBL" id="BARU01002553">
    <property type="protein sequence ID" value="GAH29541.1"/>
    <property type="molecule type" value="Genomic_DNA"/>
</dbReference>
<comment type="subcellular location">
    <subcellularLocation>
        <location evidence="1">Cell membrane</location>
        <topology evidence="1">Multi-pass membrane protein</topology>
    </subcellularLocation>
</comment>
<feature type="transmembrane region" description="Helical" evidence="8">
    <location>
        <begin position="213"/>
        <end position="236"/>
    </location>
</feature>
<evidence type="ECO:0000256" key="3">
    <source>
        <dbReference type="ARBA" id="ARBA00022448"/>
    </source>
</evidence>
<proteinExistence type="inferred from homology"/>
<dbReference type="CDD" id="cd06550">
    <property type="entry name" value="TM_ABC_iron-siderophores_like"/>
    <property type="match status" value="1"/>
</dbReference>
<evidence type="ECO:0000313" key="9">
    <source>
        <dbReference type="EMBL" id="GAH29541.1"/>
    </source>
</evidence>
<dbReference type="GO" id="GO:0022857">
    <property type="term" value="F:transmembrane transporter activity"/>
    <property type="evidence" value="ECO:0007669"/>
    <property type="project" value="InterPro"/>
</dbReference>
<evidence type="ECO:0000256" key="8">
    <source>
        <dbReference type="SAM" id="Phobius"/>
    </source>
</evidence>
<keyword evidence="4" id="KW-1003">Cell membrane</keyword>
<keyword evidence="6 8" id="KW-1133">Transmembrane helix</keyword>
<dbReference type="PANTHER" id="PTHR30472:SF25">
    <property type="entry name" value="ABC TRANSPORTER PERMEASE PROTEIN MJ0876-RELATED"/>
    <property type="match status" value="1"/>
</dbReference>
<evidence type="ECO:0008006" key="10">
    <source>
        <dbReference type="Google" id="ProtNLM"/>
    </source>
</evidence>
<gene>
    <name evidence="9" type="ORF">S03H2_05975</name>
</gene>
<feature type="non-terminal residue" evidence="9">
    <location>
        <position position="1"/>
    </location>
</feature>
<feature type="transmembrane region" description="Helical" evidence="8">
    <location>
        <begin position="79"/>
        <end position="100"/>
    </location>
</feature>
<accession>X1E8F0</accession>
<dbReference type="InterPro" id="IPR000522">
    <property type="entry name" value="ABC_transptr_permease_BtuC"/>
</dbReference>
<feature type="transmembrane region" description="Helical" evidence="8">
    <location>
        <begin position="172"/>
        <end position="201"/>
    </location>
</feature>
<dbReference type="InterPro" id="IPR037294">
    <property type="entry name" value="ABC_BtuC-like"/>
</dbReference>
<organism evidence="9">
    <name type="scientific">marine sediment metagenome</name>
    <dbReference type="NCBI Taxonomy" id="412755"/>
    <lineage>
        <taxon>unclassified sequences</taxon>
        <taxon>metagenomes</taxon>
        <taxon>ecological metagenomes</taxon>
    </lineage>
</organism>
<protein>
    <recommendedName>
        <fullName evidence="10">Iron ABC transporter permease</fullName>
    </recommendedName>
</protein>
<keyword evidence="7 8" id="KW-0472">Membrane</keyword>
<keyword evidence="3" id="KW-0813">Transport</keyword>
<dbReference type="GO" id="GO:0005886">
    <property type="term" value="C:plasma membrane"/>
    <property type="evidence" value="ECO:0007669"/>
    <property type="project" value="UniProtKB-SubCell"/>
</dbReference>
<feature type="transmembrane region" description="Helical" evidence="8">
    <location>
        <begin position="21"/>
        <end position="39"/>
    </location>
</feature>
<evidence type="ECO:0000256" key="7">
    <source>
        <dbReference type="ARBA" id="ARBA00023136"/>
    </source>
</evidence>
<feature type="transmembrane region" description="Helical" evidence="8">
    <location>
        <begin position="45"/>
        <end position="67"/>
    </location>
</feature>
<sequence length="269" mass="27938">ALATAGVLFQGLLRNPMADPYIIGTSAGAALGATIAMTLPINLAFLGFGLVPAAAFIGALATVILVYNLARVGGKTPIISMLLAGFVVSALLAAVMAFMMSMSDRFGLNLHAVYSFLMGHISVTSWGQIAIIAPLVIGGIIGARFFAFHLNAFSLGEEGAAYLGIEIERDKILVLALGSLLTAAAVSISGLVGFVGLVVPHAVRLSLGPDHRFLLPASALVGAAFLVIADLLARILLAPVEIPVGVITAIIGAPFFIYLLRHSRREYAF</sequence>
<evidence type="ECO:0000256" key="1">
    <source>
        <dbReference type="ARBA" id="ARBA00004651"/>
    </source>
</evidence>
<dbReference type="SUPFAM" id="SSF81345">
    <property type="entry name" value="ABC transporter involved in vitamin B12 uptake, BtuC"/>
    <property type="match status" value="1"/>
</dbReference>
<evidence type="ECO:0000256" key="6">
    <source>
        <dbReference type="ARBA" id="ARBA00022989"/>
    </source>
</evidence>
<feature type="transmembrane region" description="Helical" evidence="8">
    <location>
        <begin position="242"/>
        <end position="260"/>
    </location>
</feature>